<feature type="compositionally biased region" description="Basic and acidic residues" evidence="2">
    <location>
        <begin position="2344"/>
        <end position="2354"/>
    </location>
</feature>
<organism evidence="3">
    <name type="scientific">Albugo laibachii Nc14</name>
    <dbReference type="NCBI Taxonomy" id="890382"/>
    <lineage>
        <taxon>Eukaryota</taxon>
        <taxon>Sar</taxon>
        <taxon>Stramenopiles</taxon>
        <taxon>Oomycota</taxon>
        <taxon>Peronosporomycetes</taxon>
        <taxon>Albuginales</taxon>
        <taxon>Albuginaceae</taxon>
        <taxon>Albugo</taxon>
    </lineage>
</organism>
<feature type="region of interest" description="Disordered" evidence="2">
    <location>
        <begin position="1884"/>
        <end position="1918"/>
    </location>
</feature>
<feature type="region of interest" description="Disordered" evidence="2">
    <location>
        <begin position="1563"/>
        <end position="1612"/>
    </location>
</feature>
<feature type="compositionally biased region" description="Acidic residues" evidence="2">
    <location>
        <begin position="1579"/>
        <end position="1598"/>
    </location>
</feature>
<feature type="region of interest" description="Disordered" evidence="2">
    <location>
        <begin position="1932"/>
        <end position="1960"/>
    </location>
</feature>
<feature type="coiled-coil region" evidence="1">
    <location>
        <begin position="344"/>
        <end position="417"/>
    </location>
</feature>
<dbReference type="HOGENOM" id="CLU_229463_0_0_1"/>
<feature type="coiled-coil region" evidence="1">
    <location>
        <begin position="1204"/>
        <end position="1348"/>
    </location>
</feature>
<gene>
    <name evidence="3" type="primary">AlNc14C1G98</name>
    <name evidence="3" type="ORF">ALNC14_001050</name>
</gene>
<feature type="compositionally biased region" description="Acidic residues" evidence="2">
    <location>
        <begin position="2355"/>
        <end position="2376"/>
    </location>
</feature>
<feature type="region of interest" description="Disordered" evidence="2">
    <location>
        <begin position="2094"/>
        <end position="2120"/>
    </location>
</feature>
<feature type="region of interest" description="Disordered" evidence="2">
    <location>
        <begin position="76"/>
        <end position="97"/>
    </location>
</feature>
<sequence length="2376" mass="273348">MSVYSDWEADLTSIIEKTNQNLMLLSRFGDKKPERKDDHSYDISTTRPYEPKSRQTLKKAIQERCNQDIAAHRVMPHDNNNAAGKNSRRSSKDMEMIRDPTPLSVASNKRYMKEANSSMEKRSAGAITLSPSTLDEMKNSLQAGLDARLSSFGNKIEIMRQDFTKLSDANLQLEIRIADMKVKVESTSHSSSSLMLSKQDQTEQLSRLDKNYNNLNRWKSEVDEDLCGLTNQVKKSQLIPDKIDQLEKMLDSVMLNVTDLSQRIKSCQKDKDQRFELMERDVTRLLDTKAVENIFQSRLIEPMTDLENRLQQRIEYSAQVMQQKFGHSIEQGHSQRLEMLQGWKIEAANRFEEIESKVRRYQKDSTFFAQSLENYTSLEASVLRCQSRLEQQEMRMKEMNENLVSKLSENLSEIKAELVQMLSCKMHNLSIRFEKELVTITRNEKQNKVFREEVITKMKSWEKKIKHFEKAANGSRQTAYSSKRLSAQQEVESNQLKQQLMRIDLQLEATKDAKEILHARLIAREKAYKVKLSEFEKKFETASVLATKEREELIEKIKQEARISGHAKGEQRVYKEMMDNVARSRDSTRAKEKKTRQELQHLSALLRKSEHDNITERANLRLSVKTKQNEASLLQHQCDISKKHVLTINKLAKKQKKKLQKQKMLLDKELHFLNSKLSLQSLHSKVATYIGSPIDHAAKNPAERYNGQEHSQCEQALQDLIVRHQQELQNLQNQYEELNDVYLQTKKDHEQEVTKTNALIYQEYAVALEELRNVLSLKEKEMMKQVDELMLKDEERNSQMEQLTSTLAMIREENDTLVHKLKSPILDKIDLEKDSHMLSGAEMKKVTEAKADDLDSAQNSLKELSSDLVACREAYNLQSERYKREISSLEFCLKETQYKMGDLFNHDKELLLDKERLERELSERNSRMERIGLSGEEDQQHLAEEFSRKISTASKKLIQVETKLAESNREIVLLRDTHQEVCDHIQEQAEIMSKYQTHMDQEIEMLHTTMQLEQHNSRQRVESLEEIILNLQNEISKLRVENEQATSELESKEYKSFTQQQCPNEEIDILRHSDDTEVLRVFEEKRLARDKVWSEMHIMALNEMTSWNALAKCEKDSLLTKLSEVQSDLEKSRAREMDLQKFIIGVMKTLTSHNSDMAWNPLELSPSHSASPIDSFKEHWTELKNRFQVKNAEIDALKFQTRILQNEQVESQSIIKALEEERNNVRDLLIEMRLKAQELENEMHALQTESVEKDVRLGCLEEEKLSLQMKIDELLDQAAILDTQIVSKEGNQKEEVEQAKYQYEELKRAHDKLEKTVTIAKEYLNRVENEKMIELDKLRIRVDVLEDEICATDTSDCIIQEDWNWQQIKSLYDQVDQRKSLIRTAFSKLSLSIGVTAWCQLRSLLHEQVEQELTFEKERKMDSRQLDVLQEEEDNILQSVETVSLILKHLDRKQNRSSEVRNNGSQWLRSFSDTAPLLVGRLKNMESACEKLFFDKRRNEAKSPCHVLTNIITRDDSESGMDQEKLSPTTHIEDNTSEMEIHSEECYLAVNSNRSSSNDLLLQTDETDDKTSKKVTLSDDQDENIEYLEESHEDYDAETGERDDARSWSPSRASVESFELIVDISCMSEENCENGDAVERNLPEACTYSVSQYDQNDEANHEDLIFDEEIDVQGLHSCTESLNDGTLTASAVNGDEHGHDGNISMSDHCESSDGESEFNKDFSYSSPNESEHDVGEKAANMASPSDFTHVTTKEITRANEIDSAVENSDSVFDANTAYLKADGNEEDEGATFNDANRIYIESNDHDNIHRLVRAHERILDSGDHKSNLEEKIGTNGTDVLCTEETINDGSDQFDHGIDKDETLDEYALPYEKHQVISIGSTTVTHHDEENELDEDDAVSSNLNSVNSNELSSITSSDDGVDRLERETIYTDDHQRKSHEGGIGSRHTRHIGSEMDERKTGSAVSAQGYEGNLTATSPITARSHADGILQEADQYNEEDIPVACEQFADSADVRKRIDVSSSIRLSENDEIEDSEFITKQQQEFYENITVSRPYFHQKEENWDECETNGNEAEELLHFITSESEDAGTIGEMHRELSDTERSDYDESEEEVSSPETRTRKYASQDINEGTFRETDTDDGLTTIEQMESVDTKSSDEDDIRFLEQLDDIVEAEMIEGIDTIDADDERSSIGCSLPDLTRIHNEEDHFEGYHHDVVGGQLHASDGFEEFSLAVDKDLKVGEAEQAVEPWTKSEISRMEGNTSDLQNLTLQQLVEDNGGYEVDLSPYAYLDLPSNGLDAGEPNHDAVDVFETKGMDWSSVEDTFDQNMTGSEAPHARFNSIDEYNGSKSDEEVHRSVDLEEYSDNSFDLEESIEEEELDS</sequence>
<protein>
    <submittedName>
        <fullName evidence="3">Uncharacterized protein AlNc14C1G98</fullName>
    </submittedName>
</protein>
<evidence type="ECO:0000313" key="3">
    <source>
        <dbReference type="EMBL" id="CCA13962.1"/>
    </source>
</evidence>
<dbReference type="EMBL" id="FR824046">
    <property type="protein sequence ID" value="CCA13962.1"/>
    <property type="molecule type" value="Genomic_DNA"/>
</dbReference>
<keyword evidence="1" id="KW-0175">Coiled coil</keyword>
<feature type="region of interest" description="Disordered" evidence="2">
    <location>
        <begin position="30"/>
        <end position="53"/>
    </location>
</feature>
<reference evidence="3" key="1">
    <citation type="journal article" date="2011" name="PLoS Biol.">
        <title>Gene gain and loss during evolution of obligate parasitism in the white rust pathogen of Arabidopsis thaliana.</title>
        <authorList>
            <person name="Kemen E."/>
            <person name="Gardiner A."/>
            <person name="Schultz-Larsen T."/>
            <person name="Kemen A.C."/>
            <person name="Balmuth A.L."/>
            <person name="Robert-Seilaniantz A."/>
            <person name="Bailey K."/>
            <person name="Holub E."/>
            <person name="Studholme D.J."/>
            <person name="Maclean D."/>
            <person name="Jones J.D."/>
        </authorList>
    </citation>
    <scope>NUCLEOTIDE SEQUENCE</scope>
</reference>
<name>F0VYU7_9STRA</name>
<feature type="compositionally biased region" description="Basic and acidic residues" evidence="2">
    <location>
        <begin position="30"/>
        <end position="41"/>
    </location>
</feature>
<evidence type="ECO:0000256" key="1">
    <source>
        <dbReference type="SAM" id="Coils"/>
    </source>
</evidence>
<feature type="coiled-coil region" evidence="1">
    <location>
        <begin position="451"/>
        <end position="513"/>
    </location>
</feature>
<feature type="coiled-coil region" evidence="1">
    <location>
        <begin position="1014"/>
        <end position="1055"/>
    </location>
</feature>
<feature type="region of interest" description="Disordered" evidence="2">
    <location>
        <begin position="2323"/>
        <end position="2376"/>
    </location>
</feature>
<feature type="coiled-coil region" evidence="1">
    <location>
        <begin position="649"/>
        <end position="676"/>
    </location>
</feature>
<proteinExistence type="predicted"/>
<accession>F0VYU7</accession>
<feature type="compositionally biased region" description="Basic and acidic residues" evidence="2">
    <location>
        <begin position="1950"/>
        <end position="1959"/>
    </location>
</feature>
<feature type="compositionally biased region" description="Basic and acidic residues" evidence="2">
    <location>
        <begin position="2094"/>
        <end position="2103"/>
    </location>
</feature>
<evidence type="ECO:0000256" key="2">
    <source>
        <dbReference type="SAM" id="MobiDB-lite"/>
    </source>
</evidence>
<feature type="region of interest" description="Disordered" evidence="2">
    <location>
        <begin position="1691"/>
        <end position="1732"/>
    </location>
</feature>
<feature type="coiled-coil region" evidence="1">
    <location>
        <begin position="714"/>
        <end position="788"/>
    </location>
</feature>
<reference evidence="3" key="2">
    <citation type="submission" date="2011-02" db="EMBL/GenBank/DDBJ databases">
        <authorList>
            <person name="MacLean D."/>
        </authorList>
    </citation>
    <scope>NUCLEOTIDE SEQUENCE</scope>
</reference>
<feature type="compositionally biased region" description="Low complexity" evidence="2">
    <location>
        <begin position="1898"/>
        <end position="1912"/>
    </location>
</feature>